<evidence type="ECO:0000313" key="1">
    <source>
        <dbReference type="EMBL" id="KAK6625894.1"/>
    </source>
</evidence>
<reference evidence="1 2" key="1">
    <citation type="submission" date="2023-10" db="EMBL/GenBank/DDBJ databases">
        <title>Genomes of two closely related lineages of the louse Polyplax serrata with different host specificities.</title>
        <authorList>
            <person name="Martinu J."/>
            <person name="Tarabai H."/>
            <person name="Stefka J."/>
            <person name="Hypsa V."/>
        </authorList>
    </citation>
    <scope>NUCLEOTIDE SEQUENCE [LARGE SCALE GENOMIC DNA]</scope>
    <source>
        <strain evidence="1">HR10_N</strain>
    </source>
</reference>
<organism evidence="1 2">
    <name type="scientific">Polyplax serrata</name>
    <name type="common">Common mouse louse</name>
    <dbReference type="NCBI Taxonomy" id="468196"/>
    <lineage>
        <taxon>Eukaryota</taxon>
        <taxon>Metazoa</taxon>
        <taxon>Ecdysozoa</taxon>
        <taxon>Arthropoda</taxon>
        <taxon>Hexapoda</taxon>
        <taxon>Insecta</taxon>
        <taxon>Pterygota</taxon>
        <taxon>Neoptera</taxon>
        <taxon>Paraneoptera</taxon>
        <taxon>Psocodea</taxon>
        <taxon>Troctomorpha</taxon>
        <taxon>Phthiraptera</taxon>
        <taxon>Anoplura</taxon>
        <taxon>Polyplacidae</taxon>
        <taxon>Polyplax</taxon>
    </lineage>
</organism>
<evidence type="ECO:0000313" key="2">
    <source>
        <dbReference type="Proteomes" id="UP001372834"/>
    </source>
</evidence>
<accession>A0AAN8NXW8</accession>
<sequence>MSEHKHTPVPKCLVSYNRTVPNGEAINKFILTRRFVLSHFCVEVEQSITCLQLEEESLTTGRIRNIFIT</sequence>
<proteinExistence type="predicted"/>
<comment type="caution">
    <text evidence="1">The sequence shown here is derived from an EMBL/GenBank/DDBJ whole genome shotgun (WGS) entry which is preliminary data.</text>
</comment>
<dbReference type="Proteomes" id="UP001372834">
    <property type="component" value="Unassembled WGS sequence"/>
</dbReference>
<dbReference type="AlphaFoldDB" id="A0AAN8NXW8"/>
<gene>
    <name evidence="1" type="ORF">RUM43_006193</name>
</gene>
<feature type="non-terminal residue" evidence="1">
    <location>
        <position position="69"/>
    </location>
</feature>
<name>A0AAN8NXW8_POLSC</name>
<protein>
    <submittedName>
        <fullName evidence="1">Uncharacterized protein</fullName>
    </submittedName>
</protein>
<dbReference type="EMBL" id="JAWJWE010000037">
    <property type="protein sequence ID" value="KAK6625894.1"/>
    <property type="molecule type" value="Genomic_DNA"/>
</dbReference>